<accession>A0AAN5ICD0</accession>
<dbReference type="EMBL" id="BTRK01000006">
    <property type="protein sequence ID" value="GMR61017.1"/>
    <property type="molecule type" value="Genomic_DNA"/>
</dbReference>
<comment type="caution">
    <text evidence="1">The sequence shown here is derived from an EMBL/GenBank/DDBJ whole genome shotgun (WGS) entry which is preliminary data.</text>
</comment>
<reference evidence="2" key="1">
    <citation type="submission" date="2022-10" db="EMBL/GenBank/DDBJ databases">
        <title>Genome assembly of Pristionchus species.</title>
        <authorList>
            <person name="Yoshida K."/>
            <person name="Sommer R.J."/>
        </authorList>
    </citation>
    <scope>NUCLEOTIDE SEQUENCE [LARGE SCALE GENOMIC DNA]</scope>
    <source>
        <strain evidence="2">RS5460</strain>
    </source>
</reference>
<gene>
    <name evidence="1" type="ORF">PMAYCL1PPCAC_31212</name>
</gene>
<name>A0AAN5ICD0_9BILA</name>
<dbReference type="AlphaFoldDB" id="A0AAN5ICD0"/>
<evidence type="ECO:0000313" key="1">
    <source>
        <dbReference type="EMBL" id="GMR61017.1"/>
    </source>
</evidence>
<protein>
    <submittedName>
        <fullName evidence="1">Uncharacterized protein</fullName>
    </submittedName>
</protein>
<feature type="non-terminal residue" evidence="1">
    <location>
        <position position="1"/>
    </location>
</feature>
<organism evidence="1 2">
    <name type="scientific">Pristionchus mayeri</name>
    <dbReference type="NCBI Taxonomy" id="1317129"/>
    <lineage>
        <taxon>Eukaryota</taxon>
        <taxon>Metazoa</taxon>
        <taxon>Ecdysozoa</taxon>
        <taxon>Nematoda</taxon>
        <taxon>Chromadorea</taxon>
        <taxon>Rhabditida</taxon>
        <taxon>Rhabditina</taxon>
        <taxon>Diplogasteromorpha</taxon>
        <taxon>Diplogasteroidea</taxon>
        <taxon>Neodiplogasteridae</taxon>
        <taxon>Pristionchus</taxon>
    </lineage>
</organism>
<proteinExistence type="predicted"/>
<evidence type="ECO:0000313" key="2">
    <source>
        <dbReference type="Proteomes" id="UP001328107"/>
    </source>
</evidence>
<keyword evidence="2" id="KW-1185">Reference proteome</keyword>
<feature type="non-terminal residue" evidence="1">
    <location>
        <position position="75"/>
    </location>
</feature>
<sequence length="75" mass="8461">GDEGVVWRGCQARHLNRLFQSLNMRIVTVDVDVVEAICTRVEHSGSQTERCRGEASDRLAPICESFRRMHTASCL</sequence>
<dbReference type="Proteomes" id="UP001328107">
    <property type="component" value="Unassembled WGS sequence"/>
</dbReference>